<feature type="binding site" evidence="7">
    <location>
        <position position="20"/>
    </location>
    <ligand>
        <name>Ca(2+)</name>
        <dbReference type="ChEBI" id="CHEBI:29108"/>
    </ligand>
</feature>
<reference evidence="10" key="1">
    <citation type="submission" date="2021-10" db="EMBL/GenBank/DDBJ databases">
        <title>Tropical sea cucumber genome reveals ecological adaptation and Cuvierian tubules defense mechanism.</title>
        <authorList>
            <person name="Chen T."/>
        </authorList>
    </citation>
    <scope>NUCLEOTIDE SEQUENCE</scope>
    <source>
        <strain evidence="10">Nanhai2018</strain>
        <tissue evidence="10">Muscle</tissue>
    </source>
</reference>
<dbReference type="InterPro" id="IPR008901">
    <property type="entry name" value="ACER"/>
</dbReference>
<protein>
    <recommendedName>
        <fullName evidence="9">Alkaline ceramidase</fullName>
        <ecNumber evidence="9">3.5.1.-</ecNumber>
    </recommendedName>
</protein>
<evidence type="ECO:0000313" key="11">
    <source>
        <dbReference type="Proteomes" id="UP001152320"/>
    </source>
</evidence>
<keyword evidence="6 9" id="KW-0472">Membrane</keyword>
<comment type="subcellular location">
    <subcellularLocation>
        <location evidence="1">Membrane</location>
        <topology evidence="1">Multi-pass membrane protein</topology>
    </subcellularLocation>
</comment>
<dbReference type="GO" id="GO:0046872">
    <property type="term" value="F:metal ion binding"/>
    <property type="evidence" value="ECO:0007669"/>
    <property type="project" value="UniProtKB-KW"/>
</dbReference>
<dbReference type="PANTHER" id="PTHR46187:SF3">
    <property type="entry name" value="ALKALINE CERAMIDASE 3"/>
    <property type="match status" value="1"/>
</dbReference>
<evidence type="ECO:0000256" key="3">
    <source>
        <dbReference type="ARBA" id="ARBA00022692"/>
    </source>
</evidence>
<dbReference type="OrthoDB" id="187171at2759"/>
<evidence type="ECO:0000256" key="7">
    <source>
        <dbReference type="PIRSR" id="PIRSR608901-1"/>
    </source>
</evidence>
<accession>A0A9Q1BQ51</accession>
<feature type="binding site" evidence="7">
    <location>
        <position position="21"/>
    </location>
    <ligand>
        <name>Ca(2+)</name>
        <dbReference type="ChEBI" id="CHEBI:29108"/>
    </ligand>
</feature>
<evidence type="ECO:0000256" key="1">
    <source>
        <dbReference type="ARBA" id="ARBA00004141"/>
    </source>
</evidence>
<organism evidence="10 11">
    <name type="scientific">Holothuria leucospilota</name>
    <name type="common">Black long sea cucumber</name>
    <name type="synonym">Mertensiothuria leucospilota</name>
    <dbReference type="NCBI Taxonomy" id="206669"/>
    <lineage>
        <taxon>Eukaryota</taxon>
        <taxon>Metazoa</taxon>
        <taxon>Echinodermata</taxon>
        <taxon>Eleutherozoa</taxon>
        <taxon>Echinozoa</taxon>
        <taxon>Holothuroidea</taxon>
        <taxon>Aspidochirotacea</taxon>
        <taxon>Aspidochirotida</taxon>
        <taxon>Holothuriidae</taxon>
        <taxon>Holothuria</taxon>
    </lineage>
</organism>
<evidence type="ECO:0000256" key="4">
    <source>
        <dbReference type="ARBA" id="ARBA00022801"/>
    </source>
</evidence>
<feature type="binding site" evidence="7">
    <location>
        <position position="34"/>
    </location>
    <ligand>
        <name>Ca(2+)</name>
        <dbReference type="ChEBI" id="CHEBI:29108"/>
    </ligand>
</feature>
<name>A0A9Q1BQ51_HOLLE</name>
<keyword evidence="7" id="KW-0106">Calcium</keyword>
<feature type="transmembrane region" description="Helical" evidence="9">
    <location>
        <begin position="35"/>
        <end position="56"/>
    </location>
</feature>
<dbReference type="GO" id="GO:0005789">
    <property type="term" value="C:endoplasmic reticulum membrane"/>
    <property type="evidence" value="ECO:0007669"/>
    <property type="project" value="TreeGrafter"/>
</dbReference>
<keyword evidence="3 9" id="KW-0812">Transmembrane</keyword>
<dbReference type="Proteomes" id="UP001152320">
    <property type="component" value="Chromosome 13"/>
</dbReference>
<feature type="transmembrane region" description="Helical" evidence="9">
    <location>
        <begin position="63"/>
        <end position="85"/>
    </location>
</feature>
<dbReference type="PANTHER" id="PTHR46187">
    <property type="entry name" value="ALKALINE CERAMIDASE 3"/>
    <property type="match status" value="1"/>
</dbReference>
<sequence>MAPIDGDREGYWGKPTATLDWCEENYAVTPYIAEFWNTVSNVVFFIFPIVTASYFLRDRVERRFLLSCIGFLAVGIGSWCFHMTLRYDMQLLDELPMIWGSCIFLYCIFECHSKRDEHSKGLIAILFLVCAVTTISYIIFVDPYLFQSHRQTTIL</sequence>
<keyword evidence="5 9" id="KW-1133">Transmembrane helix</keyword>
<keyword evidence="4 9" id="KW-0378">Hydrolase</keyword>
<comment type="caution">
    <text evidence="10">The sequence shown here is derived from an EMBL/GenBank/DDBJ whole genome shotgun (WGS) entry which is preliminary data.</text>
</comment>
<evidence type="ECO:0000256" key="6">
    <source>
        <dbReference type="ARBA" id="ARBA00023136"/>
    </source>
</evidence>
<dbReference type="GO" id="GO:0016811">
    <property type="term" value="F:hydrolase activity, acting on carbon-nitrogen (but not peptide) bonds, in linear amides"/>
    <property type="evidence" value="ECO:0007669"/>
    <property type="project" value="InterPro"/>
</dbReference>
<gene>
    <name evidence="10" type="ORF">HOLleu_27338</name>
</gene>
<keyword evidence="11" id="KW-1185">Reference proteome</keyword>
<evidence type="ECO:0000256" key="2">
    <source>
        <dbReference type="ARBA" id="ARBA00009780"/>
    </source>
</evidence>
<keyword evidence="8" id="KW-0862">Zinc</keyword>
<proteinExistence type="inferred from homology"/>
<comment type="caution">
    <text evidence="9">Lacks conserved residue(s) required for the propagation of feature annotation.</text>
</comment>
<keyword evidence="9" id="KW-0443">Lipid metabolism</keyword>
<comment type="function">
    <text evidence="9">Hydrolyzes the sphingolipid ceramide into sphingosine and free fatty acid.</text>
</comment>
<comment type="similarity">
    <text evidence="2 9">Belongs to the alkaline ceramidase family.</text>
</comment>
<keyword evidence="7" id="KW-0479">Metal-binding</keyword>
<dbReference type="Pfam" id="PF05875">
    <property type="entry name" value="Ceramidase"/>
    <property type="match status" value="1"/>
</dbReference>
<evidence type="ECO:0000256" key="9">
    <source>
        <dbReference type="RuleBase" id="RU364079"/>
    </source>
</evidence>
<feature type="binding site" evidence="8">
    <location>
        <position position="82"/>
    </location>
    <ligand>
        <name>Zn(2+)</name>
        <dbReference type="ChEBI" id="CHEBI:29105"/>
        <note>catalytic</note>
    </ligand>
</feature>
<dbReference type="GO" id="GO:0006672">
    <property type="term" value="P:ceramide metabolic process"/>
    <property type="evidence" value="ECO:0007669"/>
    <property type="project" value="InterPro"/>
</dbReference>
<dbReference type="GO" id="GO:0071602">
    <property type="term" value="P:phytosphingosine biosynthetic process"/>
    <property type="evidence" value="ECO:0007669"/>
    <property type="project" value="TreeGrafter"/>
</dbReference>
<feature type="transmembrane region" description="Helical" evidence="9">
    <location>
        <begin position="121"/>
        <end position="140"/>
    </location>
</feature>
<comment type="cofactor">
    <cofactor evidence="8">
        <name>Zn(2+)</name>
        <dbReference type="ChEBI" id="CHEBI:29105"/>
    </cofactor>
</comment>
<dbReference type="AlphaFoldDB" id="A0A9Q1BQ51"/>
<evidence type="ECO:0000256" key="5">
    <source>
        <dbReference type="ARBA" id="ARBA00022989"/>
    </source>
</evidence>
<dbReference type="EC" id="3.5.1.-" evidence="9"/>
<dbReference type="EMBL" id="JAIZAY010000013">
    <property type="protein sequence ID" value="KAJ8030812.1"/>
    <property type="molecule type" value="Genomic_DNA"/>
</dbReference>
<evidence type="ECO:0000256" key="8">
    <source>
        <dbReference type="PIRSR" id="PIRSR608901-2"/>
    </source>
</evidence>
<feature type="binding site" evidence="7">
    <location>
        <position position="23"/>
    </location>
    <ligand>
        <name>Ca(2+)</name>
        <dbReference type="ChEBI" id="CHEBI:29108"/>
    </ligand>
</feature>
<feature type="transmembrane region" description="Helical" evidence="9">
    <location>
        <begin position="91"/>
        <end position="109"/>
    </location>
</feature>
<feature type="binding site" evidence="7">
    <location>
        <position position="25"/>
    </location>
    <ligand>
        <name>Ca(2+)</name>
        <dbReference type="ChEBI" id="CHEBI:29108"/>
    </ligand>
</feature>
<evidence type="ECO:0000313" key="10">
    <source>
        <dbReference type="EMBL" id="KAJ8030812.1"/>
    </source>
</evidence>